<dbReference type="PANTHER" id="PTHR33507:SF3">
    <property type="entry name" value="INNER MEMBRANE PROTEIN YBBJ"/>
    <property type="match status" value="1"/>
</dbReference>
<feature type="transmembrane region" description="Helical" evidence="5">
    <location>
        <begin position="44"/>
        <end position="69"/>
    </location>
</feature>
<evidence type="ECO:0000259" key="6">
    <source>
        <dbReference type="Pfam" id="PF01957"/>
    </source>
</evidence>
<dbReference type="InterPro" id="IPR052165">
    <property type="entry name" value="Membrane_assoc_protease"/>
</dbReference>
<gene>
    <name evidence="7" type="ORF">SAMN05216180_1698</name>
</gene>
<evidence type="ECO:0000256" key="2">
    <source>
        <dbReference type="ARBA" id="ARBA00022692"/>
    </source>
</evidence>
<keyword evidence="8" id="KW-1185">Reference proteome</keyword>
<keyword evidence="2 5" id="KW-0812">Transmembrane</keyword>
<dbReference type="InterPro" id="IPR002810">
    <property type="entry name" value="NfeD-like_C"/>
</dbReference>
<sequence length="160" mass="17604">MRTVLSQELYPVFWLMLGITLAIIEATTVQLVAIWFSLGAVVTIIPALMGAPMWVQLFVFVAVSALAMLGTRPFVKRFLSVKQERTNADRVIGQTGVVLEEIDNDKAQGRVSVMGLDWSARSVDNTDIQAGTKVSILAIEGVKLIVQIKKTSDKEVLKEE</sequence>
<evidence type="ECO:0000256" key="4">
    <source>
        <dbReference type="ARBA" id="ARBA00023136"/>
    </source>
</evidence>
<proteinExistence type="predicted"/>
<name>A0A1H8B3N5_9FIRM</name>
<dbReference type="Pfam" id="PF01957">
    <property type="entry name" value="NfeD"/>
    <property type="match status" value="1"/>
</dbReference>
<dbReference type="RefSeq" id="WP_092753537.1">
    <property type="nucleotide sequence ID" value="NZ_FOCG01000001.1"/>
</dbReference>
<evidence type="ECO:0000256" key="1">
    <source>
        <dbReference type="ARBA" id="ARBA00004141"/>
    </source>
</evidence>
<feature type="domain" description="NfeD-like C-terminal" evidence="6">
    <location>
        <begin position="88"/>
        <end position="146"/>
    </location>
</feature>
<accession>A0A1H8B3N5</accession>
<dbReference type="GO" id="GO:0008233">
    <property type="term" value="F:peptidase activity"/>
    <property type="evidence" value="ECO:0007669"/>
    <property type="project" value="UniProtKB-KW"/>
</dbReference>
<evidence type="ECO:0000313" key="7">
    <source>
        <dbReference type="EMBL" id="SEM77511.1"/>
    </source>
</evidence>
<feature type="transmembrane region" description="Helical" evidence="5">
    <location>
        <begin position="12"/>
        <end position="38"/>
    </location>
</feature>
<comment type="subcellular location">
    <subcellularLocation>
        <location evidence="1">Membrane</location>
        <topology evidence="1">Multi-pass membrane protein</topology>
    </subcellularLocation>
</comment>
<organism evidence="7 8">
    <name type="scientific">Hydrogenoanaerobacterium saccharovorans</name>
    <dbReference type="NCBI Taxonomy" id="474960"/>
    <lineage>
        <taxon>Bacteria</taxon>
        <taxon>Bacillati</taxon>
        <taxon>Bacillota</taxon>
        <taxon>Clostridia</taxon>
        <taxon>Eubacteriales</taxon>
        <taxon>Oscillospiraceae</taxon>
        <taxon>Hydrogenoanaerobacterium</taxon>
    </lineage>
</organism>
<keyword evidence="4 5" id="KW-0472">Membrane</keyword>
<keyword evidence="7" id="KW-0645">Protease</keyword>
<dbReference type="OrthoDB" id="5054at2"/>
<dbReference type="SUPFAM" id="SSF141322">
    <property type="entry name" value="NfeD domain-like"/>
    <property type="match status" value="1"/>
</dbReference>
<reference evidence="7 8" key="1">
    <citation type="submission" date="2016-10" db="EMBL/GenBank/DDBJ databases">
        <authorList>
            <person name="de Groot N.N."/>
        </authorList>
    </citation>
    <scope>NUCLEOTIDE SEQUENCE [LARGE SCALE GENOMIC DNA]</scope>
    <source>
        <strain evidence="7 8">CGMCC 1.5070</strain>
    </source>
</reference>
<keyword evidence="7" id="KW-0378">Hydrolase</keyword>
<dbReference type="AlphaFoldDB" id="A0A1H8B3N5"/>
<dbReference type="GO" id="GO:0005886">
    <property type="term" value="C:plasma membrane"/>
    <property type="evidence" value="ECO:0007669"/>
    <property type="project" value="TreeGrafter"/>
</dbReference>
<evidence type="ECO:0000313" key="8">
    <source>
        <dbReference type="Proteomes" id="UP000199158"/>
    </source>
</evidence>
<evidence type="ECO:0000256" key="3">
    <source>
        <dbReference type="ARBA" id="ARBA00022989"/>
    </source>
</evidence>
<evidence type="ECO:0000256" key="5">
    <source>
        <dbReference type="SAM" id="Phobius"/>
    </source>
</evidence>
<dbReference type="InterPro" id="IPR012340">
    <property type="entry name" value="NA-bd_OB-fold"/>
</dbReference>
<keyword evidence="3 5" id="KW-1133">Transmembrane helix</keyword>
<dbReference type="Proteomes" id="UP000199158">
    <property type="component" value="Unassembled WGS sequence"/>
</dbReference>
<dbReference type="STRING" id="474960.SAMN05216180_1698"/>
<dbReference type="Gene3D" id="2.40.50.140">
    <property type="entry name" value="Nucleic acid-binding proteins"/>
    <property type="match status" value="1"/>
</dbReference>
<dbReference type="EMBL" id="FOCG01000001">
    <property type="protein sequence ID" value="SEM77511.1"/>
    <property type="molecule type" value="Genomic_DNA"/>
</dbReference>
<dbReference type="GO" id="GO:0006508">
    <property type="term" value="P:proteolysis"/>
    <property type="evidence" value="ECO:0007669"/>
    <property type="project" value="UniProtKB-KW"/>
</dbReference>
<dbReference type="PANTHER" id="PTHR33507">
    <property type="entry name" value="INNER MEMBRANE PROTEIN YBBJ"/>
    <property type="match status" value="1"/>
</dbReference>
<protein>
    <submittedName>
        <fullName evidence="7">Membrane protein implicated in regulation of membrane protease activity</fullName>
    </submittedName>
</protein>